<reference evidence="1 2" key="1">
    <citation type="journal article" date="2019" name="Nat. Plants">
        <title>Genome sequencing of Musa balbisiana reveals subgenome evolution and function divergence in polyploid bananas.</title>
        <authorList>
            <person name="Yao X."/>
        </authorList>
    </citation>
    <scope>NUCLEOTIDE SEQUENCE [LARGE SCALE GENOMIC DNA]</scope>
    <source>
        <strain evidence="2">cv. DH-PKW</strain>
        <tissue evidence="1">Leaves</tissue>
    </source>
</reference>
<keyword evidence="2" id="KW-1185">Reference proteome</keyword>
<evidence type="ECO:0000313" key="1">
    <source>
        <dbReference type="EMBL" id="THU49546.1"/>
    </source>
</evidence>
<comment type="caution">
    <text evidence="1">The sequence shown here is derived from an EMBL/GenBank/DDBJ whole genome shotgun (WGS) entry which is preliminary data.</text>
</comment>
<dbReference type="Proteomes" id="UP000317650">
    <property type="component" value="Chromosome 6"/>
</dbReference>
<sequence length="63" mass="7195">MAEESGRDGIDWLVLLGRGRQRCLEVRDERVVFVEKVSKRQGKGEAGICNFLFISLSAILQWE</sequence>
<accession>A0A4V4H3U3</accession>
<dbReference type="AlphaFoldDB" id="A0A4V4H3U3"/>
<name>A0A4V4H3U3_MUSBA</name>
<organism evidence="1 2">
    <name type="scientific">Musa balbisiana</name>
    <name type="common">Banana</name>
    <dbReference type="NCBI Taxonomy" id="52838"/>
    <lineage>
        <taxon>Eukaryota</taxon>
        <taxon>Viridiplantae</taxon>
        <taxon>Streptophyta</taxon>
        <taxon>Embryophyta</taxon>
        <taxon>Tracheophyta</taxon>
        <taxon>Spermatophyta</taxon>
        <taxon>Magnoliopsida</taxon>
        <taxon>Liliopsida</taxon>
        <taxon>Zingiberales</taxon>
        <taxon>Musaceae</taxon>
        <taxon>Musa</taxon>
    </lineage>
</organism>
<dbReference type="EMBL" id="PYDT01000009">
    <property type="protein sequence ID" value="THU49546.1"/>
    <property type="molecule type" value="Genomic_DNA"/>
</dbReference>
<protein>
    <submittedName>
        <fullName evidence="1">Uncharacterized protein</fullName>
    </submittedName>
</protein>
<proteinExistence type="predicted"/>
<gene>
    <name evidence="1" type="ORF">C4D60_Mb06t10690</name>
</gene>
<evidence type="ECO:0000313" key="2">
    <source>
        <dbReference type="Proteomes" id="UP000317650"/>
    </source>
</evidence>